<evidence type="ECO:0000313" key="1">
    <source>
        <dbReference type="EMBL" id="KAF6997669.1"/>
    </source>
</evidence>
<accession>A0A9R1IYW0</accession>
<comment type="caution">
    <text evidence="1">The sequence shown here is derived from an EMBL/GenBank/DDBJ whole genome shotgun (WGS) entry which is preliminary data.</text>
</comment>
<sequence length="15" mass="1227">AGSGRGGGGDEGPPG</sequence>
<feature type="non-terminal residue" evidence="1">
    <location>
        <position position="1"/>
    </location>
</feature>
<feature type="non-terminal residue" evidence="1">
    <location>
        <position position="15"/>
    </location>
</feature>
<proteinExistence type="predicted"/>
<protein>
    <submittedName>
        <fullName evidence="1">Uncharacterized protein</fullName>
    </submittedName>
</protein>
<reference evidence="1" key="2">
    <citation type="submission" date="2020-03" db="EMBL/GenBank/DDBJ databases">
        <title>The second near-complete assembly of the hexaploid bread wheat (Triticum aestivum) genome.</title>
        <authorList>
            <person name="Zimin A.V."/>
            <person name="Puiu D."/>
            <person name="Shumante A."/>
            <person name="Alonge M."/>
            <person name="Salzberg S.L."/>
        </authorList>
    </citation>
    <scope>NUCLEOTIDE SEQUENCE</scope>
    <source>
        <tissue evidence="1">Leaf</tissue>
    </source>
</reference>
<reference evidence="1" key="1">
    <citation type="journal article" date="2017" name="Gigascience">
        <title>The first near-complete assembly of the hexaploid bread wheat genome, Triticum aestivum.</title>
        <authorList>
            <person name="Zimin A.V."/>
            <person name="Puiu D."/>
            <person name="Hall R."/>
            <person name="Kingan S."/>
            <person name="Clavijo B.J."/>
            <person name="Salzberg S.L."/>
        </authorList>
    </citation>
    <scope>NUCLEOTIDE SEQUENCE</scope>
    <source>
        <tissue evidence="1">Leaf</tissue>
    </source>
</reference>
<name>A0A9R1IYW0_WHEAT</name>
<dbReference type="EMBL" id="CM022213">
    <property type="protein sequence ID" value="KAF6997669.1"/>
    <property type="molecule type" value="Genomic_DNA"/>
</dbReference>
<gene>
    <name evidence="1" type="ORF">CFC21_013873</name>
</gene>
<dbReference type="Proteomes" id="UP000815260">
    <property type="component" value="Chromosome 1D"/>
</dbReference>
<organism evidence="1">
    <name type="scientific">Triticum aestivum</name>
    <name type="common">Wheat</name>
    <dbReference type="NCBI Taxonomy" id="4565"/>
    <lineage>
        <taxon>Eukaryota</taxon>
        <taxon>Viridiplantae</taxon>
        <taxon>Streptophyta</taxon>
        <taxon>Embryophyta</taxon>
        <taxon>Tracheophyta</taxon>
        <taxon>Spermatophyta</taxon>
        <taxon>Magnoliopsida</taxon>
        <taxon>Liliopsida</taxon>
        <taxon>Poales</taxon>
        <taxon>Poaceae</taxon>
        <taxon>BOP clade</taxon>
        <taxon>Pooideae</taxon>
        <taxon>Triticodae</taxon>
        <taxon>Triticeae</taxon>
        <taxon>Triticinae</taxon>
        <taxon>Triticum</taxon>
    </lineage>
</organism>